<evidence type="ECO:0000313" key="2">
    <source>
        <dbReference type="EMBL" id="ONK57701.1"/>
    </source>
</evidence>
<gene>
    <name evidence="2" type="ORF">A4U43_C09F3200</name>
</gene>
<sequence>MAAPNETVAFCLVERSRALTRAAEHNVRYGDSLFAFTADDGIECKSLRRENSVGVGPVTVRILILTGRATAAAPRGEIGADISVARDGAVRRRALGIEAVDAGLALSPDEVAACIEDGEVLGWRSAEFEAHQVFENFGVGSDLRHDRGTIIGRRCTEMVRTGDGRPAAARSVETERDALWKGESGESSVHETDAEASAAVNGQNEEKINEENC</sequence>
<reference evidence="3" key="1">
    <citation type="journal article" date="2017" name="Nat. Commun.">
        <title>The asparagus genome sheds light on the origin and evolution of a young Y chromosome.</title>
        <authorList>
            <person name="Harkess A."/>
            <person name="Zhou J."/>
            <person name="Xu C."/>
            <person name="Bowers J.E."/>
            <person name="Van der Hulst R."/>
            <person name="Ayyampalayam S."/>
            <person name="Mercati F."/>
            <person name="Riccardi P."/>
            <person name="McKain M.R."/>
            <person name="Kakrana A."/>
            <person name="Tang H."/>
            <person name="Ray J."/>
            <person name="Groenendijk J."/>
            <person name="Arikit S."/>
            <person name="Mathioni S.M."/>
            <person name="Nakano M."/>
            <person name="Shan H."/>
            <person name="Telgmann-Rauber A."/>
            <person name="Kanno A."/>
            <person name="Yue Z."/>
            <person name="Chen H."/>
            <person name="Li W."/>
            <person name="Chen Y."/>
            <person name="Xu X."/>
            <person name="Zhang Y."/>
            <person name="Luo S."/>
            <person name="Chen H."/>
            <person name="Gao J."/>
            <person name="Mao Z."/>
            <person name="Pires J.C."/>
            <person name="Luo M."/>
            <person name="Kudrna D."/>
            <person name="Wing R.A."/>
            <person name="Meyers B.C."/>
            <person name="Yi K."/>
            <person name="Kong H."/>
            <person name="Lavrijsen P."/>
            <person name="Sunseri F."/>
            <person name="Falavigna A."/>
            <person name="Ye Y."/>
            <person name="Leebens-Mack J.H."/>
            <person name="Chen G."/>
        </authorList>
    </citation>
    <scope>NUCLEOTIDE SEQUENCE [LARGE SCALE GENOMIC DNA]</scope>
    <source>
        <strain evidence="3">cv. DH0086</strain>
    </source>
</reference>
<protein>
    <submittedName>
        <fullName evidence="2">Uncharacterized protein</fullName>
    </submittedName>
</protein>
<organism evidence="2 3">
    <name type="scientific">Asparagus officinalis</name>
    <name type="common">Garden asparagus</name>
    <dbReference type="NCBI Taxonomy" id="4686"/>
    <lineage>
        <taxon>Eukaryota</taxon>
        <taxon>Viridiplantae</taxon>
        <taxon>Streptophyta</taxon>
        <taxon>Embryophyta</taxon>
        <taxon>Tracheophyta</taxon>
        <taxon>Spermatophyta</taxon>
        <taxon>Magnoliopsida</taxon>
        <taxon>Liliopsida</taxon>
        <taxon>Asparagales</taxon>
        <taxon>Asparagaceae</taxon>
        <taxon>Asparagoideae</taxon>
        <taxon>Asparagus</taxon>
    </lineage>
</organism>
<evidence type="ECO:0000256" key="1">
    <source>
        <dbReference type="SAM" id="MobiDB-lite"/>
    </source>
</evidence>
<dbReference type="EMBL" id="CM007389">
    <property type="protein sequence ID" value="ONK57701.1"/>
    <property type="molecule type" value="Genomic_DNA"/>
</dbReference>
<dbReference type="Proteomes" id="UP000243459">
    <property type="component" value="Chromosome 9"/>
</dbReference>
<feature type="compositionally biased region" description="Basic and acidic residues" evidence="1">
    <location>
        <begin position="172"/>
        <end position="193"/>
    </location>
</feature>
<keyword evidence="3" id="KW-1185">Reference proteome</keyword>
<dbReference type="AlphaFoldDB" id="A0A5P1E4Z5"/>
<accession>A0A5P1E4Z5</accession>
<feature type="region of interest" description="Disordered" evidence="1">
    <location>
        <begin position="162"/>
        <end position="213"/>
    </location>
</feature>
<feature type="compositionally biased region" description="Basic and acidic residues" evidence="1">
    <location>
        <begin position="204"/>
        <end position="213"/>
    </location>
</feature>
<name>A0A5P1E4Z5_ASPOF</name>
<evidence type="ECO:0000313" key="3">
    <source>
        <dbReference type="Proteomes" id="UP000243459"/>
    </source>
</evidence>
<proteinExistence type="predicted"/>
<dbReference type="Gramene" id="ONK57701">
    <property type="protein sequence ID" value="ONK57701"/>
    <property type="gene ID" value="A4U43_C09F3200"/>
</dbReference>